<evidence type="ECO:0000313" key="1">
    <source>
        <dbReference type="EMBL" id="APD19277.1"/>
    </source>
</evidence>
<evidence type="ECO:0000313" key="2">
    <source>
        <dbReference type="Proteomes" id="UP000225735"/>
    </source>
</evidence>
<keyword evidence="2" id="KW-1185">Reference proteome</keyword>
<accession>A0A1J0ME43</accession>
<name>A0A1J0ME43_9CAUD</name>
<protein>
    <submittedName>
        <fullName evidence="1">Uncharacterized protein</fullName>
    </submittedName>
</protein>
<sequence length="138" mass="15367">MTAALEIVEDQDAEVQEIDVAAVDWLAVEFVCNGTPMDLSRDKVTLAAAIVKIGSLLPVPVIAERLGTTERQIGRVLEKHGAKKCPACIRWVMCDDGVLPPHVNSRSGYRCKQTGLRYDDPVPSNVRYPMFEVTTWRR</sequence>
<organism evidence="1 2">
    <name type="scientific">Mycobacterium phage Taptic</name>
    <dbReference type="NCBI Taxonomy" id="1920305"/>
    <lineage>
        <taxon>Viruses</taxon>
        <taxon>Duplodnaviria</taxon>
        <taxon>Heunggongvirae</taxon>
        <taxon>Uroviricota</taxon>
        <taxon>Caudoviricetes</taxon>
        <taxon>Northamptonvirus</taxon>
        <taxon>Northamptonvirus taptic</taxon>
    </lineage>
</organism>
<dbReference type="EMBL" id="KY130461">
    <property type="protein sequence ID" value="APD19277.1"/>
    <property type="molecule type" value="Genomic_DNA"/>
</dbReference>
<gene>
    <name evidence="1" type="ORF">SEA_TAPTIC_47</name>
</gene>
<proteinExistence type="predicted"/>
<dbReference type="Proteomes" id="UP000225735">
    <property type="component" value="Segment"/>
</dbReference>
<reference evidence="1 2" key="1">
    <citation type="submission" date="2016-11" db="EMBL/GenBank/DDBJ databases">
        <authorList>
            <person name="Seier E.R."/>
            <person name="Hipwell C.M."/>
            <person name="Kelliher A.B."/>
            <person name="Lando N.A."/>
            <person name="Tsaousis B.E."/>
            <person name="Esposito E.C."/>
            <person name="Heckman E.L."/>
            <person name="Mageeney C.M."/>
            <person name="Kenna M.A."/>
            <person name="Ware V.C."/>
            <person name="Garlena R.A."/>
            <person name="Russell D.A."/>
            <person name="Pope W.H."/>
            <person name="Jacobs-Sera D."/>
            <person name="Hendrix R.W."/>
            <person name="Hatfull G.F."/>
        </authorList>
    </citation>
    <scope>NUCLEOTIDE SEQUENCE [LARGE SCALE GENOMIC DNA]</scope>
</reference>